<reference evidence="1" key="1">
    <citation type="journal article" date="2011" name="Genome Biol.">
        <title>The draft genome of the carcinogenic human liver fluke Clonorchis sinensis.</title>
        <authorList>
            <person name="Wang X."/>
            <person name="Chen W."/>
            <person name="Huang Y."/>
            <person name="Sun J."/>
            <person name="Men J."/>
            <person name="Liu H."/>
            <person name="Luo F."/>
            <person name="Guo L."/>
            <person name="Lv X."/>
            <person name="Deng C."/>
            <person name="Zhou C."/>
            <person name="Fan Y."/>
            <person name="Li X."/>
            <person name="Huang L."/>
            <person name="Hu Y."/>
            <person name="Liang C."/>
            <person name="Hu X."/>
            <person name="Xu J."/>
            <person name="Yu X."/>
        </authorList>
    </citation>
    <scope>NUCLEOTIDE SEQUENCE [LARGE SCALE GENOMIC DNA]</scope>
    <source>
        <strain evidence="1">Henan</strain>
    </source>
</reference>
<keyword evidence="2" id="KW-1185">Reference proteome</keyword>
<dbReference type="EMBL" id="DF142933">
    <property type="protein sequence ID" value="GAA49134.1"/>
    <property type="molecule type" value="Genomic_DNA"/>
</dbReference>
<organism evidence="1 2">
    <name type="scientific">Clonorchis sinensis</name>
    <name type="common">Chinese liver fluke</name>
    <dbReference type="NCBI Taxonomy" id="79923"/>
    <lineage>
        <taxon>Eukaryota</taxon>
        <taxon>Metazoa</taxon>
        <taxon>Spiralia</taxon>
        <taxon>Lophotrochozoa</taxon>
        <taxon>Platyhelminthes</taxon>
        <taxon>Trematoda</taxon>
        <taxon>Digenea</taxon>
        <taxon>Opisthorchiida</taxon>
        <taxon>Opisthorchiata</taxon>
        <taxon>Opisthorchiidae</taxon>
        <taxon>Clonorchis</taxon>
    </lineage>
</organism>
<gene>
    <name evidence="1" type="ORF">CLF_102567</name>
</gene>
<proteinExistence type="predicted"/>
<dbReference type="AlphaFoldDB" id="G7Y849"/>
<name>G7Y849_CLOSI</name>
<sequence length="174" mass="20576">MEVHDSHQRCGKFRIRGHYFQMKKTFPCAENVSRTDNNIHSETCNSPSPSFKLPMNFVHCCPMDYVYAVYLGFVRRLASIFVNRHRPLRIRPPGLNRVKYTIQLIRAYLPEDSPRKCRKITLNKQRKTTEYRQLLFYIGPIVFKGILPHERYQNFIDVFISVLDFPSSLLCFPS</sequence>
<evidence type="ECO:0000313" key="2">
    <source>
        <dbReference type="Proteomes" id="UP000008909"/>
    </source>
</evidence>
<protein>
    <submittedName>
        <fullName evidence="1">Uncharacterized protein</fullName>
    </submittedName>
</protein>
<dbReference type="Proteomes" id="UP000008909">
    <property type="component" value="Unassembled WGS sequence"/>
</dbReference>
<evidence type="ECO:0000313" key="1">
    <source>
        <dbReference type="EMBL" id="GAA49134.1"/>
    </source>
</evidence>
<accession>G7Y849</accession>
<reference key="2">
    <citation type="submission" date="2011-10" db="EMBL/GenBank/DDBJ databases">
        <title>The genome and transcriptome sequence of Clonorchis sinensis provide insights into the carcinogenic liver fluke.</title>
        <authorList>
            <person name="Wang X."/>
            <person name="Huang Y."/>
            <person name="Chen W."/>
            <person name="Liu H."/>
            <person name="Guo L."/>
            <person name="Chen Y."/>
            <person name="Luo F."/>
            <person name="Zhou W."/>
            <person name="Sun J."/>
            <person name="Mao Q."/>
            <person name="Liang P."/>
            <person name="Zhou C."/>
            <person name="Tian Y."/>
            <person name="Men J."/>
            <person name="Lv X."/>
            <person name="Huang L."/>
            <person name="Zhou J."/>
            <person name="Hu Y."/>
            <person name="Li R."/>
            <person name="Zhang F."/>
            <person name="Lei H."/>
            <person name="Li X."/>
            <person name="Hu X."/>
            <person name="Liang C."/>
            <person name="Xu J."/>
            <person name="Wu Z."/>
            <person name="Yu X."/>
        </authorList>
    </citation>
    <scope>NUCLEOTIDE SEQUENCE</scope>
    <source>
        <strain>Henan</strain>
    </source>
</reference>